<protein>
    <submittedName>
        <fullName evidence="1">Uncharacterized protein</fullName>
    </submittedName>
</protein>
<proteinExistence type="predicted"/>
<accession>A0A2L2DI83</accession>
<sequence length="292" mass="35085">MATKYYSIYYINNNDKSLKHVDNYSYDSIEKATNAMLKCIENYKIPKYSEKFYEPINMDCDYNIRIYNIEVWKCLNNGNLKYEPISQVFPLVKNPSKELDKYIELCDLENMTVAKLCLEIYGENITMEKIKEMRKIELKNQINTINKGISMSKYVNEFNIYLTGIYYKDKYTIYSVNNFLTDLFKYYTNLNYIVKYLNQSHDQYTLFLFNKSYIDDLNNKFSIILKDNNLDDINYYDNDYTMKKDKKKYLLDKYLTNITDDNIKYLIKDMNSGEPNHFETIYNYDSDSDSDD</sequence>
<organismHost>
    <name type="scientific">Acanthamoeba polyphaga</name>
    <name type="common">Amoeba</name>
    <dbReference type="NCBI Taxonomy" id="5757"/>
</organismHost>
<dbReference type="EMBL" id="MG602507">
    <property type="protein sequence ID" value="AVG45865.1"/>
    <property type="molecule type" value="Genomic_DNA"/>
</dbReference>
<reference evidence="1" key="1">
    <citation type="journal article" date="2017" name="Front. Microbiol.">
        <title>Genome Characterization of the First Mimiviruses of Lineage C Isolated in Brazil.</title>
        <authorList>
            <person name="Assis F.L."/>
            <person name="Franco-Luiz A.P.M."/>
            <person name="Dos Santos R.N."/>
            <person name="Campos F.S."/>
            <person name="Dornas F.P."/>
            <person name="Borato P.V.M."/>
            <person name="Franco A.C."/>
            <person name="Abrahao J.S."/>
            <person name="Colson P."/>
            <person name="Scola B."/>
        </authorList>
    </citation>
    <scope>NUCLEOTIDE SEQUENCE [LARGE SCALE GENOMIC DNA]</scope>
</reference>
<name>A0A2L2DI83_MIMIV</name>
<dbReference type="Proteomes" id="UP000280369">
    <property type="component" value="Segment"/>
</dbReference>
<organism evidence="1">
    <name type="scientific">Acanthamoeba polyphaga mimivirus</name>
    <name type="common">APMV</name>
    <dbReference type="NCBI Taxonomy" id="212035"/>
    <lineage>
        <taxon>Viruses</taxon>
        <taxon>Varidnaviria</taxon>
        <taxon>Bamfordvirae</taxon>
        <taxon>Nucleocytoviricota</taxon>
        <taxon>Megaviricetes</taxon>
        <taxon>Imitervirales</taxon>
        <taxon>Mimiviridae</taxon>
        <taxon>Megamimivirinae</taxon>
        <taxon>Mimivirus</taxon>
        <taxon>Mimivirus bradfordmassiliense</taxon>
    </lineage>
</organism>
<evidence type="ECO:0000313" key="1">
    <source>
        <dbReference type="EMBL" id="AVG45865.1"/>
    </source>
</evidence>